<dbReference type="SUPFAM" id="SSF50447">
    <property type="entry name" value="Translation proteins"/>
    <property type="match status" value="1"/>
</dbReference>
<dbReference type="InterPro" id="IPR044138">
    <property type="entry name" value="CysN_II"/>
</dbReference>
<keyword evidence="9" id="KW-1185">Reference proteome</keyword>
<dbReference type="InterPro" id="IPR054696">
    <property type="entry name" value="GTP-eEF1A_C"/>
</dbReference>
<evidence type="ECO:0000313" key="9">
    <source>
        <dbReference type="Proteomes" id="UP000567795"/>
    </source>
</evidence>
<keyword evidence="3 8" id="KW-0548">Nucleotidyltransferase</keyword>
<keyword evidence="4" id="KW-0547">Nucleotide-binding</keyword>
<dbReference type="PANTHER" id="PTHR23115">
    <property type="entry name" value="TRANSLATION FACTOR"/>
    <property type="match status" value="1"/>
</dbReference>
<dbReference type="EC" id="2.7.7.4" evidence="1"/>
<evidence type="ECO:0000259" key="7">
    <source>
        <dbReference type="PROSITE" id="PS51722"/>
    </source>
</evidence>
<dbReference type="InterPro" id="IPR044139">
    <property type="entry name" value="CysN_NoDQ_III"/>
</dbReference>
<dbReference type="InterPro" id="IPR031157">
    <property type="entry name" value="G_TR_CS"/>
</dbReference>
<dbReference type="InterPro" id="IPR041757">
    <property type="entry name" value="CysN_GTP-bd"/>
</dbReference>
<dbReference type="PROSITE" id="PS00301">
    <property type="entry name" value="G_TR_1"/>
    <property type="match status" value="1"/>
</dbReference>
<feature type="domain" description="Tr-type G" evidence="7">
    <location>
        <begin position="21"/>
        <end position="235"/>
    </location>
</feature>
<dbReference type="NCBIfam" id="TIGR02034">
    <property type="entry name" value="CysN"/>
    <property type="match status" value="1"/>
</dbReference>
<dbReference type="InterPro" id="IPR009001">
    <property type="entry name" value="Transl_elong_EF1A/Init_IF2_C"/>
</dbReference>
<dbReference type="InterPro" id="IPR050100">
    <property type="entry name" value="TRAFAC_GTPase_members"/>
</dbReference>
<gene>
    <name evidence="8" type="ORF">FHU37_000206</name>
</gene>
<dbReference type="GO" id="GO:0003924">
    <property type="term" value="F:GTPase activity"/>
    <property type="evidence" value="ECO:0007669"/>
    <property type="project" value="InterPro"/>
</dbReference>
<dbReference type="CDD" id="cd04166">
    <property type="entry name" value="CysN_ATPS"/>
    <property type="match status" value="1"/>
</dbReference>
<sequence length="449" mass="47858">MTSQLTTDTDTTPSEDAASATSLLRFATAGSVDDGKSTLVGRLLHDSKSVLADQLEAVEAASRRRGQDAPDLALLTDGLRAEREQGITIDVAYRYFATPRRRFILADTPGHVQYTRNMVTGASTAELAVVLVDARNGVVEQTRRHAAVAALLRVPHVVLAVNKMDLVDYAEDTFRRIADEFSGYAASLGVPEITAIPISALVGDNVVVPSTAMDWYTGPTLLEHLETVPVVGDPSTAPVRLPVQYVIRPQGAAGVPEELRDYRGYAGQLTSGVLRVGDTVRVLPSGATTTVAGIDLLGRSVDIAWAPQSVTVLLADELDISRGDLLATEATAPEPVKDVEATVCHLHERPLRAGDRVLLRHTTRTVRAIVKEIEHRLDIDTLERGPAPDGLGVNDIGRVRLRTAEPLALDDYATSRSTGSFLLVDPADGTTLTAGMAGEAFAGAAAERP</sequence>
<dbReference type="PROSITE" id="PS51722">
    <property type="entry name" value="G_TR_2"/>
    <property type="match status" value="1"/>
</dbReference>
<dbReference type="GO" id="GO:0005524">
    <property type="term" value="F:ATP binding"/>
    <property type="evidence" value="ECO:0007669"/>
    <property type="project" value="UniProtKB-KW"/>
</dbReference>
<dbReference type="AlphaFoldDB" id="A0A852ZLJ4"/>
<dbReference type="GO" id="GO:0004781">
    <property type="term" value="F:sulfate adenylyltransferase (ATP) activity"/>
    <property type="evidence" value="ECO:0007669"/>
    <property type="project" value="UniProtKB-EC"/>
</dbReference>
<dbReference type="Gene3D" id="2.40.30.10">
    <property type="entry name" value="Translation factors"/>
    <property type="match status" value="2"/>
</dbReference>
<dbReference type="FunFam" id="3.40.50.300:FF:000119">
    <property type="entry name" value="Sulfate adenylyltransferase subunit 1"/>
    <property type="match status" value="1"/>
</dbReference>
<evidence type="ECO:0000256" key="5">
    <source>
        <dbReference type="ARBA" id="ARBA00022840"/>
    </source>
</evidence>
<dbReference type="Pfam" id="PF00009">
    <property type="entry name" value="GTP_EFTU"/>
    <property type="match status" value="1"/>
</dbReference>
<evidence type="ECO:0000256" key="1">
    <source>
        <dbReference type="ARBA" id="ARBA00012391"/>
    </source>
</evidence>
<reference evidence="8 9" key="1">
    <citation type="submission" date="2020-07" db="EMBL/GenBank/DDBJ databases">
        <title>Sequencing the genomes of 1000 actinobacteria strains.</title>
        <authorList>
            <person name="Klenk H.-P."/>
        </authorList>
    </citation>
    <scope>NUCLEOTIDE SEQUENCE [LARGE SCALE GENOMIC DNA]</scope>
    <source>
        <strain evidence="8 9">DSM 42178</strain>
    </source>
</reference>
<dbReference type="CDD" id="cd04095">
    <property type="entry name" value="CysN_NoDQ_III"/>
    <property type="match status" value="1"/>
</dbReference>
<evidence type="ECO:0000256" key="2">
    <source>
        <dbReference type="ARBA" id="ARBA00022679"/>
    </source>
</evidence>
<dbReference type="InterPro" id="IPR009000">
    <property type="entry name" value="Transl_B-barrel_sf"/>
</dbReference>
<comment type="caution">
    <text evidence="8">The sequence shown here is derived from an EMBL/GenBank/DDBJ whole genome shotgun (WGS) entry which is preliminary data.</text>
</comment>
<keyword evidence="6" id="KW-0342">GTP-binding</keyword>
<dbReference type="GO" id="GO:0005525">
    <property type="term" value="F:GTP binding"/>
    <property type="evidence" value="ECO:0007669"/>
    <property type="project" value="UniProtKB-KW"/>
</dbReference>
<dbReference type="Proteomes" id="UP000567795">
    <property type="component" value="Unassembled WGS sequence"/>
</dbReference>
<name>A0A852ZLJ4_9ACTN</name>
<organism evidence="8 9">
    <name type="scientific">Allostreptomyces psammosilenae</name>
    <dbReference type="NCBI Taxonomy" id="1892865"/>
    <lineage>
        <taxon>Bacteria</taxon>
        <taxon>Bacillati</taxon>
        <taxon>Actinomycetota</taxon>
        <taxon>Actinomycetes</taxon>
        <taxon>Kitasatosporales</taxon>
        <taxon>Streptomycetaceae</taxon>
        <taxon>Allostreptomyces</taxon>
    </lineage>
</organism>
<protein>
    <recommendedName>
        <fullName evidence="1">sulfate adenylyltransferase</fullName>
        <ecNumber evidence="1">2.7.7.4</ecNumber>
    </recommendedName>
</protein>
<keyword evidence="5" id="KW-0067">ATP-binding</keyword>
<dbReference type="InterPro" id="IPR027417">
    <property type="entry name" value="P-loop_NTPase"/>
</dbReference>
<proteinExistence type="predicted"/>
<dbReference type="PRINTS" id="PR00315">
    <property type="entry name" value="ELONGATNFCT"/>
</dbReference>
<dbReference type="GO" id="GO:0006790">
    <property type="term" value="P:sulfur compound metabolic process"/>
    <property type="evidence" value="ECO:0007669"/>
    <property type="project" value="InterPro"/>
</dbReference>
<dbReference type="InterPro" id="IPR011779">
    <property type="entry name" value="SO4_adenylTrfase_lsu"/>
</dbReference>
<evidence type="ECO:0000256" key="6">
    <source>
        <dbReference type="ARBA" id="ARBA00023134"/>
    </source>
</evidence>
<dbReference type="CDD" id="cd03695">
    <property type="entry name" value="CysN_NodQ_II"/>
    <property type="match status" value="1"/>
</dbReference>
<dbReference type="EMBL" id="JACBZD010000001">
    <property type="protein sequence ID" value="NYI03263.1"/>
    <property type="molecule type" value="Genomic_DNA"/>
</dbReference>
<dbReference type="SUPFAM" id="SSF52540">
    <property type="entry name" value="P-loop containing nucleoside triphosphate hydrolases"/>
    <property type="match status" value="1"/>
</dbReference>
<dbReference type="SUPFAM" id="SSF50465">
    <property type="entry name" value="EF-Tu/eEF-1alpha/eIF2-gamma C-terminal domain"/>
    <property type="match status" value="1"/>
</dbReference>
<evidence type="ECO:0000313" key="8">
    <source>
        <dbReference type="EMBL" id="NYI03263.1"/>
    </source>
</evidence>
<dbReference type="RefSeq" id="WP_179812348.1">
    <property type="nucleotide sequence ID" value="NZ_JACBZD010000001.1"/>
</dbReference>
<dbReference type="InterPro" id="IPR000795">
    <property type="entry name" value="T_Tr_GTP-bd_dom"/>
</dbReference>
<dbReference type="Pfam" id="PF22594">
    <property type="entry name" value="GTP-eEF1A_C"/>
    <property type="match status" value="1"/>
</dbReference>
<evidence type="ECO:0000256" key="4">
    <source>
        <dbReference type="ARBA" id="ARBA00022741"/>
    </source>
</evidence>
<keyword evidence="2 8" id="KW-0808">Transferase</keyword>
<evidence type="ECO:0000256" key="3">
    <source>
        <dbReference type="ARBA" id="ARBA00022695"/>
    </source>
</evidence>
<accession>A0A852ZLJ4</accession>
<dbReference type="Gene3D" id="3.40.50.300">
    <property type="entry name" value="P-loop containing nucleotide triphosphate hydrolases"/>
    <property type="match status" value="1"/>
</dbReference>